<gene>
    <name evidence="1" type="ORF">N312_06746</name>
</gene>
<name>A0A087VBR0_BALRE</name>
<accession>A0A087VBR0</accession>
<feature type="non-terminal residue" evidence="1">
    <location>
        <position position="1"/>
    </location>
</feature>
<feature type="non-terminal residue" evidence="1">
    <location>
        <position position="48"/>
    </location>
</feature>
<dbReference type="AlphaFoldDB" id="A0A087VBR0"/>
<proteinExistence type="predicted"/>
<evidence type="ECO:0000313" key="2">
    <source>
        <dbReference type="Proteomes" id="UP000053309"/>
    </source>
</evidence>
<reference evidence="1 2" key="1">
    <citation type="submission" date="2014-04" db="EMBL/GenBank/DDBJ databases">
        <title>Genome evolution of avian class.</title>
        <authorList>
            <person name="Zhang G."/>
            <person name="Li C."/>
        </authorList>
    </citation>
    <scope>NUCLEOTIDE SEQUENCE [LARGE SCALE GENOMIC DNA]</scope>
    <source>
        <strain evidence="1">BGI_N312</strain>
    </source>
</reference>
<organism evidence="1 2">
    <name type="scientific">Balearica regulorum gibbericeps</name>
    <name type="common">East African grey crowned-crane</name>
    <dbReference type="NCBI Taxonomy" id="100784"/>
    <lineage>
        <taxon>Eukaryota</taxon>
        <taxon>Metazoa</taxon>
        <taxon>Chordata</taxon>
        <taxon>Craniata</taxon>
        <taxon>Vertebrata</taxon>
        <taxon>Euteleostomi</taxon>
        <taxon>Archelosauria</taxon>
        <taxon>Archosauria</taxon>
        <taxon>Dinosauria</taxon>
        <taxon>Saurischia</taxon>
        <taxon>Theropoda</taxon>
        <taxon>Coelurosauria</taxon>
        <taxon>Aves</taxon>
        <taxon>Neognathae</taxon>
        <taxon>Neoaves</taxon>
        <taxon>Gruiformes</taxon>
        <taxon>Gruidae</taxon>
        <taxon>Balearica</taxon>
    </lineage>
</organism>
<dbReference type="Proteomes" id="UP000053309">
    <property type="component" value="Unassembled WGS sequence"/>
</dbReference>
<sequence length="48" mass="4891">SLTIENIFGVRGPDPVICLVVGEGTGACGVASHHVEASIGQFIKGLLQ</sequence>
<evidence type="ECO:0000313" key="1">
    <source>
        <dbReference type="EMBL" id="KFO10052.1"/>
    </source>
</evidence>
<dbReference type="EMBL" id="KL487354">
    <property type="protein sequence ID" value="KFO10052.1"/>
    <property type="molecule type" value="Genomic_DNA"/>
</dbReference>
<protein>
    <submittedName>
        <fullName evidence="1">Uncharacterized protein</fullName>
    </submittedName>
</protein>
<keyword evidence="2" id="KW-1185">Reference proteome</keyword>